<feature type="binding site" evidence="16">
    <location>
        <position position="420"/>
    </location>
    <ligand>
        <name>Mn(2+)</name>
        <dbReference type="ChEBI" id="CHEBI:29035"/>
        <label>2</label>
    </ligand>
</feature>
<dbReference type="Gene3D" id="3.30.450.20">
    <property type="entry name" value="PAS domain"/>
    <property type="match status" value="1"/>
</dbReference>
<feature type="binding site" evidence="16">
    <location>
        <position position="345"/>
    </location>
    <ligand>
        <name>Mn(2+)</name>
        <dbReference type="ChEBI" id="CHEBI:29035"/>
        <label>1</label>
    </ligand>
</feature>
<evidence type="ECO:0000256" key="11">
    <source>
        <dbReference type="ARBA" id="ARBA00023211"/>
    </source>
</evidence>
<dbReference type="InterPro" id="IPR049553">
    <property type="entry name" value="GdpP-like_PAS"/>
</dbReference>
<comment type="subcellular location">
    <subcellularLocation>
        <location evidence="2">Cell membrane</location>
        <topology evidence="2">Multi-pass membrane protein</topology>
    </subcellularLocation>
</comment>
<dbReference type="PANTHER" id="PTHR47618">
    <property type="entry name" value="BIFUNCTIONAL OLIGORIBONUCLEASE AND PAP PHOSPHATASE NRNA"/>
    <property type="match status" value="1"/>
</dbReference>
<keyword evidence="9" id="KW-0408">Iron</keyword>
<evidence type="ECO:0000313" key="20">
    <source>
        <dbReference type="Proteomes" id="UP000323317"/>
    </source>
</evidence>
<dbReference type="RefSeq" id="WP_148947220.1">
    <property type="nucleotide sequence ID" value="NZ_JBNIKK010000020.1"/>
</dbReference>
<keyword evidence="11 16" id="KW-0464">Manganese</keyword>
<dbReference type="GO" id="GO:0005886">
    <property type="term" value="C:plasma membrane"/>
    <property type="evidence" value="ECO:0007669"/>
    <property type="project" value="UniProtKB-SubCell"/>
</dbReference>
<dbReference type="InterPro" id="IPR001667">
    <property type="entry name" value="DDH_dom"/>
</dbReference>
<dbReference type="Proteomes" id="UP000323317">
    <property type="component" value="Unassembled WGS sequence"/>
</dbReference>
<evidence type="ECO:0000256" key="16">
    <source>
        <dbReference type="PIRSR" id="PIRSR026583-50"/>
    </source>
</evidence>
<evidence type="ECO:0000256" key="5">
    <source>
        <dbReference type="ARBA" id="ARBA00022692"/>
    </source>
</evidence>
<dbReference type="GO" id="GO:0046872">
    <property type="term" value="F:metal ion binding"/>
    <property type="evidence" value="ECO:0007669"/>
    <property type="project" value="UniProtKB-KW"/>
</dbReference>
<dbReference type="SUPFAM" id="SSF64182">
    <property type="entry name" value="DHH phosphoesterases"/>
    <property type="match status" value="1"/>
</dbReference>
<comment type="catalytic activity">
    <reaction evidence="12">
        <text>3',3'-c-di-AMP + H2O = 5'-O-phosphonoadenylyl-(3'-&gt;5')-adenosine + H(+)</text>
        <dbReference type="Rhea" id="RHEA:54420"/>
        <dbReference type="ChEBI" id="CHEBI:15377"/>
        <dbReference type="ChEBI" id="CHEBI:15378"/>
        <dbReference type="ChEBI" id="CHEBI:71500"/>
        <dbReference type="ChEBI" id="CHEBI:138171"/>
        <dbReference type="EC" id="3.1.4.59"/>
    </reaction>
</comment>
<dbReference type="InterPro" id="IPR003156">
    <property type="entry name" value="DHHA1_dom"/>
</dbReference>
<accession>A0A5D4KBQ4</accession>
<dbReference type="InterPro" id="IPR014528">
    <property type="entry name" value="GdpP/PdeA"/>
</dbReference>
<feature type="domain" description="GGDEF" evidence="18">
    <location>
        <begin position="173"/>
        <end position="301"/>
    </location>
</feature>
<sequence length="657" mass="73860">MPSNYKKRLVRYPLYGLAAISVLVLAAVAFYNWWIALAGFFLLAAVFYIAFYYEKKTYQSTEEYISTLSYRLKRVGEEALMEMPIGIMLINDDYYIEWTNPFMASCFNEDTLVGRSLYDVADSVVPLIKQEVDTEVVTLNERKFRVILKLEERLLYFFDVTEQTEIEKQYEEERTAIAIIFLDNYDELTQGMDDQTRSSLNSMVTSILNKWAKDSGVLLKRISSERFIAVFNEKILQQLEKDKFSILDDVRDTTSKQNVPLTLSLGVGTGVSTLPELGTLAQSSLDLALGRGGDQVAIKQPNGKVKFYGGKTNPMEKRTRVRARVISHALKELMVESDKVIVMGHRMPDMDAIGAAIGVRKVAQMNQKEGYVVVNFNEIDNGVKRLMNEIKSNPDLHSKFISPEAALDLMTDDTLLVVVDTHKPSLVIEERLLQRAERVVIIDHHRRGEDFIKNPLLVYMEPYASSTAELVTELLEYQPKHEKISMMEATALLAGIIVDTKSFTLRTGSRTFDAASYLRGQGADTVLVQKFLKEDVETYIKRSRLIETVDFYYDGVAIAKGEEDIIYDPVLIAQAADTLLTMDGVVASFVLSKRTDDLVGISARSLGEVNVQIIMESLQGGGHLTNAATQIPGVTVGEAERSLKEALDEYFEGGKES</sequence>
<comment type="similarity">
    <text evidence="13 15">Belongs to the GdpP/PdeA phosphodiesterase family.</text>
</comment>
<dbReference type="PROSITE" id="PS50887">
    <property type="entry name" value="GGDEF"/>
    <property type="match status" value="1"/>
</dbReference>
<dbReference type="EC" id="3.1.4.-" evidence="15"/>
<dbReference type="Pfam" id="PF01368">
    <property type="entry name" value="DHH"/>
    <property type="match status" value="1"/>
</dbReference>
<evidence type="ECO:0000256" key="2">
    <source>
        <dbReference type="ARBA" id="ARBA00004651"/>
    </source>
</evidence>
<comment type="cofactor">
    <cofactor evidence="1">
        <name>heme b</name>
        <dbReference type="ChEBI" id="CHEBI:60344"/>
    </cofactor>
</comment>
<comment type="function">
    <text evidence="15">Has phosphodiesterase (PDE) activity against cyclic-di-AMP (c-di-AMP).</text>
</comment>
<organism evidence="19 20">
    <name type="scientific">Rossellomorea vietnamensis</name>
    <dbReference type="NCBI Taxonomy" id="218284"/>
    <lineage>
        <taxon>Bacteria</taxon>
        <taxon>Bacillati</taxon>
        <taxon>Bacillota</taxon>
        <taxon>Bacilli</taxon>
        <taxon>Bacillales</taxon>
        <taxon>Bacillaceae</taxon>
        <taxon>Rossellomorea</taxon>
    </lineage>
</organism>
<dbReference type="FunFam" id="3.90.1640.10:FF:000002">
    <property type="entry name" value="Cyclic-di-AMP phosphodiesterase"/>
    <property type="match status" value="1"/>
</dbReference>
<evidence type="ECO:0000256" key="13">
    <source>
        <dbReference type="ARBA" id="ARBA00061474"/>
    </source>
</evidence>
<keyword evidence="8 17" id="KW-1133">Transmembrane helix</keyword>
<dbReference type="InterPro" id="IPR000160">
    <property type="entry name" value="GGDEF_dom"/>
</dbReference>
<dbReference type="GO" id="GO:0016787">
    <property type="term" value="F:hydrolase activity"/>
    <property type="evidence" value="ECO:0007669"/>
    <property type="project" value="UniProtKB-UniRule"/>
</dbReference>
<reference evidence="19 20" key="1">
    <citation type="submission" date="2019-08" db="EMBL/GenBank/DDBJ databases">
        <title>Bacillus genomes from the desert of Cuatro Cienegas, Coahuila.</title>
        <authorList>
            <person name="Olmedo-Alvarez G."/>
        </authorList>
    </citation>
    <scope>NUCLEOTIDE SEQUENCE [LARGE SCALE GENOMIC DNA]</scope>
    <source>
        <strain evidence="19 20">CH40_1T</strain>
    </source>
</reference>
<evidence type="ECO:0000256" key="4">
    <source>
        <dbReference type="ARBA" id="ARBA00022617"/>
    </source>
</evidence>
<dbReference type="InterPro" id="IPR038763">
    <property type="entry name" value="DHH_sf"/>
</dbReference>
<dbReference type="AlphaFoldDB" id="A0A5D4KBQ4"/>
<keyword evidence="4" id="KW-0349">Heme</keyword>
<dbReference type="SMART" id="SM00267">
    <property type="entry name" value="GGDEF"/>
    <property type="match status" value="1"/>
</dbReference>
<feature type="binding site" evidence="16">
    <location>
        <position position="351"/>
    </location>
    <ligand>
        <name>Mn(2+)</name>
        <dbReference type="ChEBI" id="CHEBI:29035"/>
        <label>2</label>
    </ligand>
</feature>
<evidence type="ECO:0000256" key="17">
    <source>
        <dbReference type="SAM" id="Phobius"/>
    </source>
</evidence>
<dbReference type="Pfam" id="PF24898">
    <property type="entry name" value="GGDEF_GdpP"/>
    <property type="match status" value="1"/>
</dbReference>
<dbReference type="Gene3D" id="3.10.310.30">
    <property type="match status" value="1"/>
</dbReference>
<evidence type="ECO:0000256" key="3">
    <source>
        <dbReference type="ARBA" id="ARBA00022475"/>
    </source>
</evidence>
<feature type="transmembrane region" description="Helical" evidence="17">
    <location>
        <begin position="12"/>
        <end position="29"/>
    </location>
</feature>
<feature type="binding site" evidence="16">
    <location>
        <position position="499"/>
    </location>
    <ligand>
        <name>Mn(2+)</name>
        <dbReference type="ChEBI" id="CHEBI:29035"/>
        <label>2</label>
    </ligand>
</feature>
<evidence type="ECO:0000256" key="8">
    <source>
        <dbReference type="ARBA" id="ARBA00022989"/>
    </source>
</evidence>
<gene>
    <name evidence="19" type="ORF">FZC79_12945</name>
</gene>
<proteinExistence type="inferred from homology"/>
<evidence type="ECO:0000256" key="7">
    <source>
        <dbReference type="ARBA" id="ARBA00022801"/>
    </source>
</evidence>
<dbReference type="FunFam" id="3.10.310.30:FF:000002">
    <property type="entry name" value="Cyclic-di-AMP phosphodiesterase"/>
    <property type="match status" value="1"/>
</dbReference>
<protein>
    <recommendedName>
        <fullName evidence="14 15">Cyclic-di-AMP phosphodiesterase</fullName>
        <ecNumber evidence="15">3.1.4.-</ecNumber>
    </recommendedName>
</protein>
<name>A0A5D4KBQ4_9BACI</name>
<evidence type="ECO:0000259" key="18">
    <source>
        <dbReference type="PROSITE" id="PS50887"/>
    </source>
</evidence>
<dbReference type="Pfam" id="PF21370">
    <property type="entry name" value="PAS_GdpP"/>
    <property type="match status" value="1"/>
</dbReference>
<feature type="binding site" evidence="16">
    <location>
        <position position="349"/>
    </location>
    <ligand>
        <name>Mn(2+)</name>
        <dbReference type="ChEBI" id="CHEBI:29035"/>
        <label>1</label>
    </ligand>
</feature>
<dbReference type="PANTHER" id="PTHR47618:SF2">
    <property type="entry name" value="CYCLIC-DI-AMP PHOSPHODIESTERASE GDPP"/>
    <property type="match status" value="1"/>
</dbReference>
<feature type="binding site" evidence="16">
    <location>
        <position position="420"/>
    </location>
    <ligand>
        <name>Mn(2+)</name>
        <dbReference type="ChEBI" id="CHEBI:29035"/>
        <label>1</label>
    </ligand>
</feature>
<keyword evidence="7 15" id="KW-0378">Hydrolase</keyword>
<dbReference type="GO" id="GO:0106409">
    <property type="term" value="F:cyclic-di-AMP phosphodiesterase activity"/>
    <property type="evidence" value="ECO:0007669"/>
    <property type="project" value="UniProtKB-EC"/>
</dbReference>
<evidence type="ECO:0000256" key="10">
    <source>
        <dbReference type="ARBA" id="ARBA00023136"/>
    </source>
</evidence>
<comment type="cofactor">
    <cofactor evidence="16">
        <name>Mn(2+)</name>
        <dbReference type="ChEBI" id="CHEBI:29035"/>
    </cofactor>
    <text evidence="16">For phosphodiesterase activity, probably binds 2 Mn(2+) per subunit.</text>
</comment>
<keyword evidence="10 15" id="KW-0472">Membrane</keyword>
<evidence type="ECO:0000256" key="15">
    <source>
        <dbReference type="PIRNR" id="PIRNR026583"/>
    </source>
</evidence>
<dbReference type="Pfam" id="PF02272">
    <property type="entry name" value="DHHA1"/>
    <property type="match status" value="1"/>
</dbReference>
<dbReference type="InterPro" id="IPR051319">
    <property type="entry name" value="Oligoribo/pAp-PDE_c-di-AMP_PDE"/>
</dbReference>
<evidence type="ECO:0000256" key="1">
    <source>
        <dbReference type="ARBA" id="ARBA00001970"/>
    </source>
</evidence>
<evidence type="ECO:0000256" key="6">
    <source>
        <dbReference type="ARBA" id="ARBA00022723"/>
    </source>
</evidence>
<keyword evidence="5 17" id="KW-0812">Transmembrane</keyword>
<evidence type="ECO:0000313" key="19">
    <source>
        <dbReference type="EMBL" id="TYR74761.1"/>
    </source>
</evidence>
<dbReference type="PIRSF" id="PIRSF026583">
    <property type="entry name" value="YybT"/>
    <property type="match status" value="1"/>
</dbReference>
<evidence type="ECO:0000256" key="12">
    <source>
        <dbReference type="ARBA" id="ARBA00051753"/>
    </source>
</evidence>
<dbReference type="EMBL" id="VTEH01000010">
    <property type="protein sequence ID" value="TYR74761.1"/>
    <property type="molecule type" value="Genomic_DNA"/>
</dbReference>
<keyword evidence="3 15" id="KW-1003">Cell membrane</keyword>
<dbReference type="Gene3D" id="3.90.1640.10">
    <property type="entry name" value="inorganic pyrophosphatase (n-terminal core)"/>
    <property type="match status" value="1"/>
</dbReference>
<comment type="caution">
    <text evidence="19">The sequence shown here is derived from an EMBL/GenBank/DDBJ whole genome shotgun (WGS) entry which is preliminary data.</text>
</comment>
<evidence type="ECO:0000256" key="14">
    <source>
        <dbReference type="ARBA" id="ARBA00066839"/>
    </source>
</evidence>
<feature type="binding site" evidence="16">
    <location>
        <position position="444"/>
    </location>
    <ligand>
        <name>Mn(2+)</name>
        <dbReference type="ChEBI" id="CHEBI:29035"/>
        <label>2</label>
    </ligand>
</feature>
<evidence type="ECO:0000256" key="9">
    <source>
        <dbReference type="ARBA" id="ARBA00023004"/>
    </source>
</evidence>
<dbReference type="GO" id="GO:0003676">
    <property type="term" value="F:nucleic acid binding"/>
    <property type="evidence" value="ECO:0007669"/>
    <property type="project" value="UniProtKB-UniRule"/>
</dbReference>
<keyword evidence="6 16" id="KW-0479">Metal-binding</keyword>